<dbReference type="Proteomes" id="UP001153678">
    <property type="component" value="Unassembled WGS sequence"/>
</dbReference>
<dbReference type="OrthoDB" id="2421701at2759"/>
<accession>A0A9W4SV36</accession>
<keyword evidence="3" id="KW-1185">Reference proteome</keyword>
<dbReference type="EMBL" id="CAMKVN010002772">
    <property type="protein sequence ID" value="CAI2182566.1"/>
    <property type="molecule type" value="Genomic_DNA"/>
</dbReference>
<protein>
    <submittedName>
        <fullName evidence="2">1173_t:CDS:1</fullName>
    </submittedName>
</protein>
<feature type="transmembrane region" description="Helical" evidence="1">
    <location>
        <begin position="271"/>
        <end position="291"/>
    </location>
</feature>
<evidence type="ECO:0000313" key="3">
    <source>
        <dbReference type="Proteomes" id="UP001153678"/>
    </source>
</evidence>
<keyword evidence="1" id="KW-0472">Membrane</keyword>
<feature type="transmembrane region" description="Helical" evidence="1">
    <location>
        <begin position="112"/>
        <end position="132"/>
    </location>
</feature>
<keyword evidence="1" id="KW-1133">Transmembrane helix</keyword>
<comment type="caution">
    <text evidence="2">The sequence shown here is derived from an EMBL/GenBank/DDBJ whole genome shotgun (WGS) entry which is preliminary data.</text>
</comment>
<name>A0A9W4SV36_9GLOM</name>
<sequence>MPPSNQLPEDEINQKLREIYVIAKTDTSRPRTLQPFWDQYCDWLKIGKIFDSQSQVEYGIAKGEFRDLNKRLKESNQAPISITNFQSHMQLPECVRYLSSLSNKLLKTKLGALTYFKVLFLLLQYILNIVFISQQLNELIDFNADSLQESISKDINLPKTREEYFKSSIGIGYLLEFSFLATLIFTTILQLITFLITTSIINKGIAFLNFIENIQKTAEFSLFKFIHLLNPSSYIMEFHEPPLLKFITNAVKFTLRKPNYELKKFVLIYKLFYTFIVKPIFSLLGLMALYIKLIQVSTSLEWLNRLNYASLFVESWNHYTYLLNFLGLANNIAGLYGLQPNEERQAFFDIHKIHEYDFVYSLIDQKKQFYKRYWNLTLYAVGIDYKDLIEIFWDEVYGPDDDEPLVEMVSEPLEIISTES</sequence>
<proteinExistence type="predicted"/>
<reference evidence="2" key="1">
    <citation type="submission" date="2022-08" db="EMBL/GenBank/DDBJ databases">
        <authorList>
            <person name="Kallberg Y."/>
            <person name="Tangrot J."/>
            <person name="Rosling A."/>
        </authorList>
    </citation>
    <scope>NUCLEOTIDE SEQUENCE</scope>
    <source>
        <strain evidence="2">Wild A</strain>
    </source>
</reference>
<gene>
    <name evidence="2" type="ORF">FWILDA_LOCUS10644</name>
</gene>
<keyword evidence="1" id="KW-0812">Transmembrane</keyword>
<dbReference type="AlphaFoldDB" id="A0A9W4SV36"/>
<evidence type="ECO:0000313" key="2">
    <source>
        <dbReference type="EMBL" id="CAI2182566.1"/>
    </source>
</evidence>
<organism evidence="2 3">
    <name type="scientific">Funneliformis geosporum</name>
    <dbReference type="NCBI Taxonomy" id="1117311"/>
    <lineage>
        <taxon>Eukaryota</taxon>
        <taxon>Fungi</taxon>
        <taxon>Fungi incertae sedis</taxon>
        <taxon>Mucoromycota</taxon>
        <taxon>Glomeromycotina</taxon>
        <taxon>Glomeromycetes</taxon>
        <taxon>Glomerales</taxon>
        <taxon>Glomeraceae</taxon>
        <taxon>Funneliformis</taxon>
    </lineage>
</organism>
<evidence type="ECO:0000256" key="1">
    <source>
        <dbReference type="SAM" id="Phobius"/>
    </source>
</evidence>
<feature type="transmembrane region" description="Helical" evidence="1">
    <location>
        <begin position="171"/>
        <end position="196"/>
    </location>
</feature>